<dbReference type="PANTHER" id="PTHR10067">
    <property type="entry name" value="PHOSPHATIDYLSERINE DECARBOXYLASE"/>
    <property type="match status" value="1"/>
</dbReference>
<reference evidence="4 5" key="1">
    <citation type="journal article" date="2020" name="Microbiol. Resour. Announc.">
        <title>Draft Genome Sequence of a Cladosporium Species Isolated from the Mesophotic Ascidian Didemnum maculosum.</title>
        <authorList>
            <person name="Gioti A."/>
            <person name="Siaperas R."/>
            <person name="Nikolaivits E."/>
            <person name="Le Goff G."/>
            <person name="Ouazzani J."/>
            <person name="Kotoulas G."/>
            <person name="Topakas E."/>
        </authorList>
    </citation>
    <scope>NUCLEOTIDE SEQUENCE [LARGE SCALE GENOMIC DNA]</scope>
    <source>
        <strain evidence="4 5">TM138-S3</strain>
    </source>
</reference>
<gene>
    <name evidence="4" type="ORF">WHR41_02339</name>
</gene>
<name>A0AB34KVY3_9PEZI</name>
<feature type="domain" description="L-tryptophan decarboxylase PsiD-like" evidence="3">
    <location>
        <begin position="48"/>
        <end position="188"/>
    </location>
</feature>
<dbReference type="InterPro" id="IPR003817">
    <property type="entry name" value="PS_Dcarbxylase"/>
</dbReference>
<keyword evidence="5" id="KW-1185">Reference proteome</keyword>
<dbReference type="Pfam" id="PF12588">
    <property type="entry name" value="PSDC"/>
    <property type="match status" value="1"/>
</dbReference>
<sequence>MAAANPKHVPEEHYVHRVGDWLPNDHRAHRAWLGRVIDHVDKNPKELHPVIQEFRDLIEHNTRIYLLVQSMFEQIPQKKPYNADPTGQTKQMRDYEHMLEVLNHLLTTAPQWSDASEEAGMVGLPINAVLDWPMGTPSGFAFFLDPDVNAILKKMISAWGEFLTSGESAKQALADKASGWFGTSGKRELTFTANAASGAEQSFEALFHCDPTSPYHGYTSWDDFFTRTFRFEDGVRPVAGPKNDNVIANACESKPYNLARNARLRDRFWIKGQPYSICDMLAHDALADHFDGATVYQAFLSALSYHRWHAPVSGKVVKAYVQGGTYYSEPLFEGVGDPKHAAEGSIDESGETISQGYLTSVATRAIIFIEADNPDIGLMAFIGVGMAEVSTCDTTVTAGQRVQKGEEIGMFHFGGSTHCLLFRKFVDVQGFPNPGMEHNVPVRSQVAVVKSGE</sequence>
<evidence type="ECO:0000256" key="2">
    <source>
        <dbReference type="ARBA" id="ARBA00023239"/>
    </source>
</evidence>
<keyword evidence="1" id="KW-0210">Decarboxylase</keyword>
<keyword evidence="2" id="KW-0456">Lyase</keyword>
<evidence type="ECO:0000256" key="1">
    <source>
        <dbReference type="ARBA" id="ARBA00022793"/>
    </source>
</evidence>
<dbReference type="InterPro" id="IPR022237">
    <property type="entry name" value="PsiD-like"/>
</dbReference>
<proteinExistence type="predicted"/>
<organism evidence="4 5">
    <name type="scientific">Cladosporium halotolerans</name>
    <dbReference type="NCBI Taxonomy" id="1052096"/>
    <lineage>
        <taxon>Eukaryota</taxon>
        <taxon>Fungi</taxon>
        <taxon>Dikarya</taxon>
        <taxon>Ascomycota</taxon>
        <taxon>Pezizomycotina</taxon>
        <taxon>Dothideomycetes</taxon>
        <taxon>Dothideomycetidae</taxon>
        <taxon>Cladosporiales</taxon>
        <taxon>Cladosporiaceae</taxon>
        <taxon>Cladosporium</taxon>
    </lineage>
</organism>
<dbReference type="GeneID" id="96003783"/>
<dbReference type="GO" id="GO:0004609">
    <property type="term" value="F:phosphatidylserine decarboxylase activity"/>
    <property type="evidence" value="ECO:0007669"/>
    <property type="project" value="InterPro"/>
</dbReference>
<accession>A0AB34KVY3</accession>
<evidence type="ECO:0000313" key="5">
    <source>
        <dbReference type="Proteomes" id="UP000803884"/>
    </source>
</evidence>
<evidence type="ECO:0000313" key="4">
    <source>
        <dbReference type="EMBL" id="KAL1589179.1"/>
    </source>
</evidence>
<protein>
    <recommendedName>
        <fullName evidence="3">L-tryptophan decarboxylase PsiD-like domain-containing protein</fullName>
    </recommendedName>
</protein>
<dbReference type="EMBL" id="JAAQHG020000005">
    <property type="protein sequence ID" value="KAL1589179.1"/>
    <property type="molecule type" value="Genomic_DNA"/>
</dbReference>
<dbReference type="RefSeq" id="XP_069232284.1">
    <property type="nucleotide sequence ID" value="XM_069370945.1"/>
</dbReference>
<dbReference type="PANTHER" id="PTHR10067:SF9">
    <property type="entry name" value="PHOSPHATIDYLSERINE DECARBOXYLASE FAMILY PROTEIN (AFU_ORTHOLOGUE AFUA_7G01730)"/>
    <property type="match status" value="1"/>
</dbReference>
<evidence type="ECO:0000259" key="3">
    <source>
        <dbReference type="Pfam" id="PF12588"/>
    </source>
</evidence>
<dbReference type="AlphaFoldDB" id="A0AB34KVY3"/>
<comment type="caution">
    <text evidence="4">The sequence shown here is derived from an EMBL/GenBank/DDBJ whole genome shotgun (WGS) entry which is preliminary data.</text>
</comment>
<dbReference type="GO" id="GO:0005739">
    <property type="term" value="C:mitochondrion"/>
    <property type="evidence" value="ECO:0007669"/>
    <property type="project" value="TreeGrafter"/>
</dbReference>
<dbReference type="Pfam" id="PF02666">
    <property type="entry name" value="PS_Dcarbxylase"/>
    <property type="match status" value="1"/>
</dbReference>
<dbReference type="Proteomes" id="UP000803884">
    <property type="component" value="Unassembled WGS sequence"/>
</dbReference>
<dbReference type="GO" id="GO:0006646">
    <property type="term" value="P:phosphatidylethanolamine biosynthetic process"/>
    <property type="evidence" value="ECO:0007669"/>
    <property type="project" value="TreeGrafter"/>
</dbReference>